<dbReference type="InterPro" id="IPR010031">
    <property type="entry name" value="FAD_lactone_oxidase-like"/>
</dbReference>
<evidence type="ECO:0000259" key="3">
    <source>
        <dbReference type="PROSITE" id="PS51387"/>
    </source>
</evidence>
<dbReference type="PIRSF" id="PIRSF000136">
    <property type="entry name" value="LGO_GLO"/>
    <property type="match status" value="1"/>
</dbReference>
<reference evidence="4 5" key="1">
    <citation type="submission" date="2020-08" db="EMBL/GenBank/DDBJ databases">
        <title>Sequencing the genomes of 1000 actinobacteria strains.</title>
        <authorList>
            <person name="Klenk H.-P."/>
        </authorList>
    </citation>
    <scope>NUCLEOTIDE SEQUENCE [LARGE SCALE GENOMIC DNA]</scope>
    <source>
        <strain evidence="4 5">DSM 17945</strain>
    </source>
</reference>
<dbReference type="NCBIfam" id="TIGR01679">
    <property type="entry name" value="bact_FAD_ox"/>
    <property type="match status" value="1"/>
</dbReference>
<dbReference type="InterPro" id="IPR016167">
    <property type="entry name" value="FAD-bd_PCMH_sub1"/>
</dbReference>
<accession>A0A7W9JKQ9</accession>
<dbReference type="GO" id="GO:0016020">
    <property type="term" value="C:membrane"/>
    <property type="evidence" value="ECO:0007669"/>
    <property type="project" value="InterPro"/>
</dbReference>
<evidence type="ECO:0000256" key="2">
    <source>
        <dbReference type="SAM" id="MobiDB-lite"/>
    </source>
</evidence>
<dbReference type="EMBL" id="JACHMW010000001">
    <property type="protein sequence ID" value="MBB5849251.1"/>
    <property type="molecule type" value="Genomic_DNA"/>
</dbReference>
<dbReference type="Gene3D" id="3.30.465.10">
    <property type="match status" value="1"/>
</dbReference>
<organism evidence="4 5">
    <name type="scientific">Micrococcus endophyticus</name>
    <dbReference type="NCBI Taxonomy" id="455343"/>
    <lineage>
        <taxon>Bacteria</taxon>
        <taxon>Bacillati</taxon>
        <taxon>Actinomycetota</taxon>
        <taxon>Actinomycetes</taxon>
        <taxon>Micrococcales</taxon>
        <taxon>Micrococcaceae</taxon>
        <taxon>Micrococcus</taxon>
    </lineage>
</organism>
<proteinExistence type="predicted"/>
<name>A0A7W9JKQ9_9MICC</name>
<feature type="domain" description="FAD-binding PCMH-type" evidence="3">
    <location>
        <begin position="63"/>
        <end position="238"/>
    </location>
</feature>
<protein>
    <submittedName>
        <fullName evidence="4">FAD-linked oxidoreductase</fullName>
    </submittedName>
</protein>
<dbReference type="Gene3D" id="3.30.70.2520">
    <property type="match status" value="1"/>
</dbReference>
<dbReference type="AlphaFoldDB" id="A0A7W9JKQ9"/>
<dbReference type="InterPro" id="IPR016171">
    <property type="entry name" value="Vanillyl_alc_oxidase_C-sub2"/>
</dbReference>
<sequence>MTASPSPASPSRRALGALRGAVPPPRLVRLPRAAREGGAGREGGAVRGHDDGAPGPGAGRRTTWSGSASWAPAETARPGSVAEVADVVRRAAAAGRRVKPIGAGHSFSPIAVTDGVQLELDALSGLTGVDRATGRVRVLAGTPLHRLGPLLGAHGLALANMGDIDRQSLAGALSTSTHGTGLGFTGYGGMVTGLRLVTADGAVRWLDVRTEPELFQAARVGLGALGVVVEAEIQAVPAFLLRAEERSEPLEDVVASFVERSRAADHLEFYWFPGTSVALTKENTRLPLGSGLDPVPPLRAAVMDRILANGLYEATCRLGARMPRLVPALNAAAARGVDRRTYTDVSHRVFVADRAVRFREMEYALPLERFTEAFTCLRALLADRARGGDPVSFPVEVRTAAADDVWLSTAHGRESVYLAVHRYHREDPTDCFRAVEELFLGLDGRPHWGKEHTRDAAWAAEAYPRFGDFLAQRDAVDPGRVFANDHLNRVLGA</sequence>
<evidence type="ECO:0000313" key="4">
    <source>
        <dbReference type="EMBL" id="MBB5849251.1"/>
    </source>
</evidence>
<keyword evidence="5" id="KW-1185">Reference proteome</keyword>
<dbReference type="SUPFAM" id="SSF56176">
    <property type="entry name" value="FAD-binding/transporter-associated domain-like"/>
    <property type="match status" value="1"/>
</dbReference>
<keyword evidence="1" id="KW-0560">Oxidoreductase</keyword>
<dbReference type="InterPro" id="IPR016166">
    <property type="entry name" value="FAD-bd_PCMH"/>
</dbReference>
<feature type="compositionally biased region" description="Low complexity" evidence="2">
    <location>
        <begin position="1"/>
        <end position="14"/>
    </location>
</feature>
<feature type="region of interest" description="Disordered" evidence="2">
    <location>
        <begin position="1"/>
        <end position="80"/>
    </location>
</feature>
<dbReference type="GO" id="GO:0003885">
    <property type="term" value="F:D-arabinono-1,4-lactone oxidase activity"/>
    <property type="evidence" value="ECO:0007669"/>
    <property type="project" value="InterPro"/>
</dbReference>
<dbReference type="PANTHER" id="PTHR43762:SF1">
    <property type="entry name" value="D-ARABINONO-1,4-LACTONE OXIDASE"/>
    <property type="match status" value="1"/>
</dbReference>
<gene>
    <name evidence="4" type="ORF">HDA33_001815</name>
</gene>
<comment type="caution">
    <text evidence="4">The sequence shown here is derived from an EMBL/GenBank/DDBJ whole genome shotgun (WGS) entry which is preliminary data.</text>
</comment>
<dbReference type="GO" id="GO:0071949">
    <property type="term" value="F:FAD binding"/>
    <property type="evidence" value="ECO:0007669"/>
    <property type="project" value="InterPro"/>
</dbReference>
<dbReference type="RefSeq" id="WP_338104318.1">
    <property type="nucleotide sequence ID" value="NZ_JACHMW010000001.1"/>
</dbReference>
<dbReference type="Proteomes" id="UP000567246">
    <property type="component" value="Unassembled WGS sequence"/>
</dbReference>
<dbReference type="Gene3D" id="1.10.45.10">
    <property type="entry name" value="Vanillyl-alcohol Oxidase, Chain A, domain 4"/>
    <property type="match status" value="1"/>
</dbReference>
<dbReference type="InterPro" id="IPR007173">
    <property type="entry name" value="ALO_C"/>
</dbReference>
<dbReference type="InterPro" id="IPR006094">
    <property type="entry name" value="Oxid_FAD_bind_N"/>
</dbReference>
<dbReference type="InterPro" id="IPR016169">
    <property type="entry name" value="FAD-bd_PCMH_sub2"/>
</dbReference>
<dbReference type="InterPro" id="IPR036318">
    <property type="entry name" value="FAD-bd_PCMH-like_sf"/>
</dbReference>
<dbReference type="Pfam" id="PF04030">
    <property type="entry name" value="ALO"/>
    <property type="match status" value="1"/>
</dbReference>
<dbReference type="Pfam" id="PF01565">
    <property type="entry name" value="FAD_binding_4"/>
    <property type="match status" value="1"/>
</dbReference>
<dbReference type="GO" id="GO:0080049">
    <property type="term" value="F:L-gulono-1,4-lactone dehydrogenase activity"/>
    <property type="evidence" value="ECO:0007669"/>
    <property type="project" value="TreeGrafter"/>
</dbReference>
<dbReference type="PROSITE" id="PS51387">
    <property type="entry name" value="FAD_PCMH"/>
    <property type="match status" value="1"/>
</dbReference>
<dbReference type="PANTHER" id="PTHR43762">
    <property type="entry name" value="L-GULONOLACTONE OXIDASE"/>
    <property type="match status" value="1"/>
</dbReference>
<dbReference type="Gene3D" id="3.30.43.10">
    <property type="entry name" value="Uridine Diphospho-n-acetylenolpyruvylglucosamine Reductase, domain 2"/>
    <property type="match status" value="1"/>
</dbReference>
<evidence type="ECO:0000256" key="1">
    <source>
        <dbReference type="ARBA" id="ARBA00023002"/>
    </source>
</evidence>
<evidence type="ECO:0000313" key="5">
    <source>
        <dbReference type="Proteomes" id="UP000567246"/>
    </source>
</evidence>